<evidence type="ECO:0000313" key="2">
    <source>
        <dbReference type="Proteomes" id="UP000091857"/>
    </source>
</evidence>
<protein>
    <recommendedName>
        <fullName evidence="3">DUF241 domain protein</fullName>
    </recommendedName>
</protein>
<dbReference type="EMBL" id="CM004391">
    <property type="protein sequence ID" value="OAY50435.1"/>
    <property type="molecule type" value="Genomic_DNA"/>
</dbReference>
<dbReference type="InterPro" id="IPR004320">
    <property type="entry name" value="BPS1_pln"/>
</dbReference>
<proteinExistence type="predicted"/>
<keyword evidence="2" id="KW-1185">Reference proteome</keyword>
<dbReference type="PANTHER" id="PTHR33070:SF115">
    <property type="entry name" value="T23E18.15"/>
    <property type="match status" value="1"/>
</dbReference>
<sequence length="286" mass="32120">MDTFTEISKAACHVRYSSLPSKTHPLAAFVEEKLASLRTSSGSAGQKLGGLKDLYERVDDLLQLPLTQQALSHEHQDKHLEEMLDGSLRLLDVCGTTRDVYSQMKESMQELESSLRRKRGAESIIENEVQAYMNSRKRLSKVISKCLKKMSKELTAFPLDKDSDLVVVVRMLKEAEEISLTVFQSLLSSVSLSKTRSRHAGWSIMSKLLQSRQVTCQAEAYANEVDKVDAELLNLIGKTTSIVEMQKLLKGIKALESSIQQSEEELECIYRGLLKSRVSLLNLHSD</sequence>
<dbReference type="STRING" id="3983.A0A2C9VXD5"/>
<name>A0A2C9VXD5_MANES</name>
<evidence type="ECO:0000313" key="1">
    <source>
        <dbReference type="EMBL" id="OAY50435.1"/>
    </source>
</evidence>
<dbReference type="GO" id="GO:0048367">
    <property type="term" value="P:shoot system development"/>
    <property type="evidence" value="ECO:0007669"/>
    <property type="project" value="InterPro"/>
</dbReference>
<organism evidence="1 2">
    <name type="scientific">Manihot esculenta</name>
    <name type="common">Cassava</name>
    <name type="synonym">Jatropha manihot</name>
    <dbReference type="NCBI Taxonomy" id="3983"/>
    <lineage>
        <taxon>Eukaryota</taxon>
        <taxon>Viridiplantae</taxon>
        <taxon>Streptophyta</taxon>
        <taxon>Embryophyta</taxon>
        <taxon>Tracheophyta</taxon>
        <taxon>Spermatophyta</taxon>
        <taxon>Magnoliopsida</taxon>
        <taxon>eudicotyledons</taxon>
        <taxon>Gunneridae</taxon>
        <taxon>Pentapetalae</taxon>
        <taxon>rosids</taxon>
        <taxon>fabids</taxon>
        <taxon>Malpighiales</taxon>
        <taxon>Euphorbiaceae</taxon>
        <taxon>Crotonoideae</taxon>
        <taxon>Manihoteae</taxon>
        <taxon>Manihot</taxon>
    </lineage>
</organism>
<dbReference type="AlphaFoldDB" id="A0A2C9VXD5"/>
<dbReference type="Pfam" id="PF03087">
    <property type="entry name" value="BPS1"/>
    <property type="match status" value="1"/>
</dbReference>
<dbReference type="PANTHER" id="PTHR33070">
    <property type="entry name" value="OS06G0725500 PROTEIN"/>
    <property type="match status" value="1"/>
</dbReference>
<dbReference type="OMA" id="EMYECAD"/>
<evidence type="ECO:0008006" key="3">
    <source>
        <dbReference type="Google" id="ProtNLM"/>
    </source>
</evidence>
<gene>
    <name evidence="1" type="ORF">MANES_05G135700v8</name>
</gene>
<comment type="caution">
    <text evidence="1">The sequence shown here is derived from an EMBL/GenBank/DDBJ whole genome shotgun (WGS) entry which is preliminary data.</text>
</comment>
<dbReference type="GO" id="GO:0048364">
    <property type="term" value="P:root development"/>
    <property type="evidence" value="ECO:0007669"/>
    <property type="project" value="InterPro"/>
</dbReference>
<dbReference type="Proteomes" id="UP000091857">
    <property type="component" value="Chromosome 5"/>
</dbReference>
<reference evidence="2" key="1">
    <citation type="journal article" date="2016" name="Nat. Biotechnol.">
        <title>Sequencing wild and cultivated cassava and related species reveals extensive interspecific hybridization and genetic diversity.</title>
        <authorList>
            <person name="Bredeson J.V."/>
            <person name="Lyons J.B."/>
            <person name="Prochnik S.E."/>
            <person name="Wu G.A."/>
            <person name="Ha C.M."/>
            <person name="Edsinger-Gonzales E."/>
            <person name="Grimwood J."/>
            <person name="Schmutz J."/>
            <person name="Rabbi I.Y."/>
            <person name="Egesi C."/>
            <person name="Nauluvula P."/>
            <person name="Lebot V."/>
            <person name="Ndunguru J."/>
            <person name="Mkamilo G."/>
            <person name="Bart R.S."/>
            <person name="Setter T.L."/>
            <person name="Gleadow R.M."/>
            <person name="Kulakow P."/>
            <person name="Ferguson M.E."/>
            <person name="Rounsley S."/>
            <person name="Rokhsar D.S."/>
        </authorList>
    </citation>
    <scope>NUCLEOTIDE SEQUENCE [LARGE SCALE GENOMIC DNA]</scope>
    <source>
        <strain evidence="2">cv. AM560-2</strain>
    </source>
</reference>
<dbReference type="Gramene" id="Manes.05G135700.1.v8.1">
    <property type="protein sequence ID" value="Manes.05G135700.1.v8.1.CDS.1"/>
    <property type="gene ID" value="Manes.05G135700.v8.1"/>
</dbReference>
<accession>A0A2C9VXD5</accession>